<name>A0A849ICU7_9HYPH</name>
<protein>
    <submittedName>
        <fullName evidence="6">SpoIIE family protein phosphatase</fullName>
    </submittedName>
</protein>
<dbReference type="Pfam" id="PF07228">
    <property type="entry name" value="SpoIIE"/>
    <property type="match status" value="1"/>
</dbReference>
<evidence type="ECO:0000313" key="7">
    <source>
        <dbReference type="Proteomes" id="UP000564885"/>
    </source>
</evidence>
<keyword evidence="1" id="KW-0378">Hydrolase</keyword>
<evidence type="ECO:0000256" key="1">
    <source>
        <dbReference type="ARBA" id="ARBA00022801"/>
    </source>
</evidence>
<dbReference type="GO" id="GO:0007165">
    <property type="term" value="P:signal transduction"/>
    <property type="evidence" value="ECO:0007669"/>
    <property type="project" value="InterPro"/>
</dbReference>
<keyword evidence="4" id="KW-1133">Transmembrane helix</keyword>
<evidence type="ECO:0000256" key="2">
    <source>
        <dbReference type="SAM" id="Coils"/>
    </source>
</evidence>
<evidence type="ECO:0000256" key="3">
    <source>
        <dbReference type="SAM" id="MobiDB-lite"/>
    </source>
</evidence>
<dbReference type="PANTHER" id="PTHR43156">
    <property type="entry name" value="STAGE II SPORULATION PROTEIN E-RELATED"/>
    <property type="match status" value="1"/>
</dbReference>
<dbReference type="InterPro" id="IPR003660">
    <property type="entry name" value="HAMP_dom"/>
</dbReference>
<dbReference type="PANTHER" id="PTHR43156:SF9">
    <property type="entry name" value="HAMP DOMAIN-CONTAINING PROTEIN"/>
    <property type="match status" value="1"/>
</dbReference>
<feature type="domain" description="HAMP" evidence="5">
    <location>
        <begin position="226"/>
        <end position="281"/>
    </location>
</feature>
<feature type="transmembrane region" description="Helical" evidence="4">
    <location>
        <begin position="202"/>
        <end position="222"/>
    </location>
</feature>
<proteinExistence type="predicted"/>
<dbReference type="SMART" id="SM00331">
    <property type="entry name" value="PP2C_SIG"/>
    <property type="match status" value="1"/>
</dbReference>
<gene>
    <name evidence="6" type="ORF">HJG44_16950</name>
</gene>
<dbReference type="Gene3D" id="6.10.340.10">
    <property type="match status" value="1"/>
</dbReference>
<dbReference type="GO" id="GO:0016791">
    <property type="term" value="F:phosphatase activity"/>
    <property type="evidence" value="ECO:0007669"/>
    <property type="project" value="TreeGrafter"/>
</dbReference>
<dbReference type="EMBL" id="JABEPP010000004">
    <property type="protein sequence ID" value="NNM74065.1"/>
    <property type="molecule type" value="Genomic_DNA"/>
</dbReference>
<dbReference type="Pfam" id="PF00672">
    <property type="entry name" value="HAMP"/>
    <property type="match status" value="1"/>
</dbReference>
<dbReference type="InterPro" id="IPR001932">
    <property type="entry name" value="PPM-type_phosphatase-like_dom"/>
</dbReference>
<organism evidence="6 7">
    <name type="scientific">Enterovirga aerilata</name>
    <dbReference type="NCBI Taxonomy" id="2730920"/>
    <lineage>
        <taxon>Bacteria</taxon>
        <taxon>Pseudomonadati</taxon>
        <taxon>Pseudomonadota</taxon>
        <taxon>Alphaproteobacteria</taxon>
        <taxon>Hyphomicrobiales</taxon>
        <taxon>Methylobacteriaceae</taxon>
        <taxon>Enterovirga</taxon>
    </lineage>
</organism>
<feature type="transmembrane region" description="Helical" evidence="4">
    <location>
        <begin position="73"/>
        <end position="93"/>
    </location>
</feature>
<feature type="region of interest" description="Disordered" evidence="3">
    <location>
        <begin position="1"/>
        <end position="20"/>
    </location>
</feature>
<sequence length="564" mass="60865">MSAAELAPEEEAGRQARPVSLRGAGPARFAGAEGGVGNLPTADAGATMNPGALRGAAQVRDLDSLAHTLFVRIYPVIGAALLFTQCAIAFINYSDTTRIRTEQAQSLAHLAAAAIVKPGWEQDPATERTLQAVVAEPGVRRAVLRDRGGRLLAAAGEEIGPRAPGVLSVSAEISRGQDEGPEGTLALIVSGENLRVFAQQQALLTLGAILVLMLAFVLTLHLNVRRHVLAPLQRLLRAMNQVERKTWTHVDPEGRFRPANEIDSVCLAFNRMVDGLQAGDEAKQLLARLEEAHRQLEAANRLVMESIGYARRIQTSTLPARDALRGSGLEVAVLWQPLHLVGGDYYWMEELDDVSVLVVADCTGHGVPGAFITLIVAMALDQILHHDRLRSPSAILAALDRIVRVRLRQDGRGAESDDGLDCGICVWRRATREVVFSGAGLSLIYVQDGQAVRVRGRRRGIGFAGRDAADPTFEEIPIRAGEGTCFYLVTDGVTDQMGGTGGSTRRLLGYRGLGGIFLRHQERPLSVQIDALKTELAHYRGSQEARDDMTVIAFRPLRPEGATA</sequence>
<dbReference type="InterPro" id="IPR052016">
    <property type="entry name" value="Bact_Sigma-Reg"/>
</dbReference>
<dbReference type="SMART" id="SM00304">
    <property type="entry name" value="HAMP"/>
    <property type="match status" value="1"/>
</dbReference>
<keyword evidence="7" id="KW-1185">Reference proteome</keyword>
<accession>A0A849ICU7</accession>
<dbReference type="GO" id="GO:0016020">
    <property type="term" value="C:membrane"/>
    <property type="evidence" value="ECO:0007669"/>
    <property type="project" value="InterPro"/>
</dbReference>
<feature type="coiled-coil region" evidence="2">
    <location>
        <begin position="279"/>
        <end position="306"/>
    </location>
</feature>
<dbReference type="Gene3D" id="3.60.40.10">
    <property type="entry name" value="PPM-type phosphatase domain"/>
    <property type="match status" value="1"/>
</dbReference>
<dbReference type="SUPFAM" id="SSF81606">
    <property type="entry name" value="PP2C-like"/>
    <property type="match status" value="1"/>
</dbReference>
<evidence type="ECO:0000259" key="5">
    <source>
        <dbReference type="PROSITE" id="PS50885"/>
    </source>
</evidence>
<dbReference type="PROSITE" id="PS50885">
    <property type="entry name" value="HAMP"/>
    <property type="match status" value="1"/>
</dbReference>
<dbReference type="Proteomes" id="UP000564885">
    <property type="component" value="Unassembled WGS sequence"/>
</dbReference>
<dbReference type="AlphaFoldDB" id="A0A849ICU7"/>
<keyword evidence="2" id="KW-0175">Coiled coil</keyword>
<evidence type="ECO:0000256" key="4">
    <source>
        <dbReference type="SAM" id="Phobius"/>
    </source>
</evidence>
<reference evidence="6 7" key="1">
    <citation type="submission" date="2020-04" db="EMBL/GenBank/DDBJ databases">
        <title>Enterovirga sp. isolate from soil.</title>
        <authorList>
            <person name="Chea S."/>
            <person name="Kim D.-U."/>
        </authorList>
    </citation>
    <scope>NUCLEOTIDE SEQUENCE [LARGE SCALE GENOMIC DNA]</scope>
    <source>
        <strain evidence="6 7">DB1703</strain>
    </source>
</reference>
<keyword evidence="4" id="KW-0812">Transmembrane</keyword>
<dbReference type="InterPro" id="IPR036457">
    <property type="entry name" value="PPM-type-like_dom_sf"/>
</dbReference>
<dbReference type="RefSeq" id="WP_171219492.1">
    <property type="nucleotide sequence ID" value="NZ_JABEPP010000004.1"/>
</dbReference>
<comment type="caution">
    <text evidence="6">The sequence shown here is derived from an EMBL/GenBank/DDBJ whole genome shotgun (WGS) entry which is preliminary data.</text>
</comment>
<evidence type="ECO:0000313" key="6">
    <source>
        <dbReference type="EMBL" id="NNM74065.1"/>
    </source>
</evidence>
<keyword evidence="4" id="KW-0472">Membrane</keyword>